<dbReference type="EMBL" id="VUOA01000017">
    <property type="protein sequence ID" value="KAA2237830.1"/>
    <property type="molecule type" value="Genomic_DNA"/>
</dbReference>
<sequence>MLLFSVLRHRRALRLLGAGLLAAACSGCISIVDTGPSSILTEARTQPDTAVVQDRTAVAAQGGRVISVRN</sequence>
<organism evidence="1 2">
    <name type="scientific">Salinarimonas soli</name>
    <dbReference type="NCBI Taxonomy" id="1638099"/>
    <lineage>
        <taxon>Bacteria</taxon>
        <taxon>Pseudomonadati</taxon>
        <taxon>Pseudomonadota</taxon>
        <taxon>Alphaproteobacteria</taxon>
        <taxon>Hyphomicrobiales</taxon>
        <taxon>Salinarimonadaceae</taxon>
        <taxon>Salinarimonas</taxon>
    </lineage>
</organism>
<gene>
    <name evidence="1" type="ORF">F0L46_07480</name>
</gene>
<protein>
    <submittedName>
        <fullName evidence="1">Uncharacterized protein</fullName>
    </submittedName>
</protein>
<evidence type="ECO:0000313" key="1">
    <source>
        <dbReference type="EMBL" id="KAA2237830.1"/>
    </source>
</evidence>
<dbReference type="Proteomes" id="UP000323142">
    <property type="component" value="Unassembled WGS sequence"/>
</dbReference>
<reference evidence="1 2" key="2">
    <citation type="submission" date="2019-09" db="EMBL/GenBank/DDBJ databases">
        <authorList>
            <person name="Jin C."/>
        </authorList>
    </citation>
    <scope>NUCLEOTIDE SEQUENCE [LARGE SCALE GENOMIC DNA]</scope>
    <source>
        <strain evidence="1 2">BN140002</strain>
    </source>
</reference>
<reference evidence="1 2" key="1">
    <citation type="submission" date="2019-09" db="EMBL/GenBank/DDBJ databases">
        <title>Salinarimonas rosea gen. nov., sp. nov., a new member of the a-2 subgroup of the Proteobacteria.</title>
        <authorList>
            <person name="Liu J."/>
        </authorList>
    </citation>
    <scope>NUCLEOTIDE SEQUENCE [LARGE SCALE GENOMIC DNA]</scope>
    <source>
        <strain evidence="1 2">BN140002</strain>
    </source>
</reference>
<dbReference type="AlphaFoldDB" id="A0A5B2VH74"/>
<name>A0A5B2VH74_9HYPH</name>
<proteinExistence type="predicted"/>
<dbReference type="RefSeq" id="WP_149816441.1">
    <property type="nucleotide sequence ID" value="NZ_VUOA01000017.1"/>
</dbReference>
<keyword evidence="2" id="KW-1185">Reference proteome</keyword>
<accession>A0A5B2VH74</accession>
<comment type="caution">
    <text evidence="1">The sequence shown here is derived from an EMBL/GenBank/DDBJ whole genome shotgun (WGS) entry which is preliminary data.</text>
</comment>
<evidence type="ECO:0000313" key="2">
    <source>
        <dbReference type="Proteomes" id="UP000323142"/>
    </source>
</evidence>